<organism evidence="1 2">
    <name type="scientific">Algibacter mikhailovii</name>
    <dbReference type="NCBI Taxonomy" id="425498"/>
    <lineage>
        <taxon>Bacteria</taxon>
        <taxon>Pseudomonadati</taxon>
        <taxon>Bacteroidota</taxon>
        <taxon>Flavobacteriia</taxon>
        <taxon>Flavobacteriales</taxon>
        <taxon>Flavobacteriaceae</taxon>
        <taxon>Algibacter</taxon>
    </lineage>
</organism>
<evidence type="ECO:0000313" key="2">
    <source>
        <dbReference type="Proteomes" id="UP000636004"/>
    </source>
</evidence>
<sequence length="161" mass="18491">MKRLILIRHAKSSWNFDVIDHQRPLNKRGLNDADLVSTYLVESNPKIDILLCSDAQRTRLTADFFISKLSIDSDQIVFNHDLYDFDGRSLENVIKNCDPSTNNLMVFGHNHAITFFVNKFGNKYVENVPTCGVVIINFDISDWSDLTKGETIQIIFPKQIK</sequence>
<reference evidence="1" key="1">
    <citation type="journal article" date="2014" name="Int. J. Syst. Evol. Microbiol.">
        <title>Complete genome sequence of Corynebacterium casei LMG S-19264T (=DSM 44701T), isolated from a smear-ripened cheese.</title>
        <authorList>
            <consortium name="US DOE Joint Genome Institute (JGI-PGF)"/>
            <person name="Walter F."/>
            <person name="Albersmeier A."/>
            <person name="Kalinowski J."/>
            <person name="Ruckert C."/>
        </authorList>
    </citation>
    <scope>NUCLEOTIDE SEQUENCE</scope>
    <source>
        <strain evidence="1">KCTC 12710</strain>
    </source>
</reference>
<proteinExistence type="predicted"/>
<dbReference type="Gene3D" id="3.40.50.1240">
    <property type="entry name" value="Phosphoglycerate mutase-like"/>
    <property type="match status" value="1"/>
</dbReference>
<dbReference type="PANTHER" id="PTHR47623:SF1">
    <property type="entry name" value="OS09G0287300 PROTEIN"/>
    <property type="match status" value="1"/>
</dbReference>
<dbReference type="InterPro" id="IPR029033">
    <property type="entry name" value="His_PPase_superfam"/>
</dbReference>
<dbReference type="EMBL" id="BMWZ01000001">
    <property type="protein sequence ID" value="GGZ70662.1"/>
    <property type="molecule type" value="Genomic_DNA"/>
</dbReference>
<accession>A0A918QUD4</accession>
<dbReference type="CDD" id="cd07067">
    <property type="entry name" value="HP_PGM_like"/>
    <property type="match status" value="1"/>
</dbReference>
<dbReference type="SMART" id="SM00855">
    <property type="entry name" value="PGAM"/>
    <property type="match status" value="1"/>
</dbReference>
<dbReference type="PANTHER" id="PTHR47623">
    <property type="entry name" value="OS09G0287300 PROTEIN"/>
    <property type="match status" value="1"/>
</dbReference>
<comment type="caution">
    <text evidence="1">The sequence shown here is derived from an EMBL/GenBank/DDBJ whole genome shotgun (WGS) entry which is preliminary data.</text>
</comment>
<dbReference type="SUPFAM" id="SSF53254">
    <property type="entry name" value="Phosphoglycerate mutase-like"/>
    <property type="match status" value="1"/>
</dbReference>
<name>A0A918QUD4_9FLAO</name>
<dbReference type="Pfam" id="PF00300">
    <property type="entry name" value="His_Phos_1"/>
    <property type="match status" value="1"/>
</dbReference>
<dbReference type="Proteomes" id="UP000636004">
    <property type="component" value="Unassembled WGS sequence"/>
</dbReference>
<keyword evidence="2" id="KW-1185">Reference proteome</keyword>
<gene>
    <name evidence="1" type="ORF">GCM10007028_04820</name>
</gene>
<reference evidence="1" key="2">
    <citation type="submission" date="2020-09" db="EMBL/GenBank/DDBJ databases">
        <authorList>
            <person name="Sun Q."/>
            <person name="Kim S."/>
        </authorList>
    </citation>
    <scope>NUCLEOTIDE SEQUENCE</scope>
    <source>
        <strain evidence="1">KCTC 12710</strain>
    </source>
</reference>
<evidence type="ECO:0000313" key="1">
    <source>
        <dbReference type="EMBL" id="GGZ70662.1"/>
    </source>
</evidence>
<protein>
    <submittedName>
        <fullName evidence="1">Phosphoglycerate mutase</fullName>
    </submittedName>
</protein>
<dbReference type="InterPro" id="IPR013078">
    <property type="entry name" value="His_Pase_superF_clade-1"/>
</dbReference>
<dbReference type="RefSeq" id="WP_189359122.1">
    <property type="nucleotide sequence ID" value="NZ_BMWZ01000001.1"/>
</dbReference>
<dbReference type="AlphaFoldDB" id="A0A918QUD4"/>